<evidence type="ECO:0000259" key="1">
    <source>
        <dbReference type="Pfam" id="PF07521"/>
    </source>
</evidence>
<reference evidence="2" key="1">
    <citation type="submission" date="2019-08" db="EMBL/GenBank/DDBJ databases">
        <authorList>
            <person name="Kucharzyk K."/>
            <person name="Murdoch R.W."/>
            <person name="Higgins S."/>
            <person name="Loffler F."/>
        </authorList>
    </citation>
    <scope>NUCLEOTIDE SEQUENCE</scope>
</reference>
<organism evidence="2">
    <name type="scientific">bioreactor metagenome</name>
    <dbReference type="NCBI Taxonomy" id="1076179"/>
    <lineage>
        <taxon>unclassified sequences</taxon>
        <taxon>metagenomes</taxon>
        <taxon>ecological metagenomes</taxon>
    </lineage>
</organism>
<dbReference type="AlphaFoldDB" id="A0A645J6J1"/>
<dbReference type="InterPro" id="IPR036866">
    <property type="entry name" value="RibonucZ/Hydroxyglut_hydro"/>
</dbReference>
<sequence>MAWIGHFSPKPQRVFVVHGEDEVCTAFAEELVSLGHTAVAPYSGTCYDLATNTMLIEKGPIPIKKDYATRRAETMFTRLRAAGKRLLEVIEHNRGGTNKDLARFASQIQSLSDKWDR</sequence>
<dbReference type="InterPro" id="IPR011108">
    <property type="entry name" value="RMMBL"/>
</dbReference>
<evidence type="ECO:0000313" key="2">
    <source>
        <dbReference type="EMBL" id="MPN55093.1"/>
    </source>
</evidence>
<proteinExistence type="predicted"/>
<feature type="domain" description="Zn-dependent metallo-hydrolase RNA specificity" evidence="1">
    <location>
        <begin position="1"/>
        <end position="41"/>
    </location>
</feature>
<comment type="caution">
    <text evidence="2">The sequence shown here is derived from an EMBL/GenBank/DDBJ whole genome shotgun (WGS) entry which is preliminary data.</text>
</comment>
<dbReference type="SUPFAM" id="SSF56281">
    <property type="entry name" value="Metallo-hydrolase/oxidoreductase"/>
    <property type="match status" value="1"/>
</dbReference>
<dbReference type="Pfam" id="PF07521">
    <property type="entry name" value="RMMBL"/>
    <property type="match status" value="1"/>
</dbReference>
<protein>
    <recommendedName>
        <fullName evidence="1">Zn-dependent metallo-hydrolase RNA specificity domain-containing protein</fullName>
    </recommendedName>
</protein>
<dbReference type="EMBL" id="VSSQ01123939">
    <property type="protein sequence ID" value="MPN55093.1"/>
    <property type="molecule type" value="Genomic_DNA"/>
</dbReference>
<gene>
    <name evidence="2" type="ORF">SDC9_202772</name>
</gene>
<name>A0A645J6J1_9ZZZZ</name>
<accession>A0A645J6J1</accession>